<dbReference type="Gene3D" id="3.40.50.720">
    <property type="entry name" value="NAD(P)-binding Rossmann-like Domain"/>
    <property type="match status" value="1"/>
</dbReference>
<feature type="active site" description="Proton acceptor" evidence="13 14">
    <location>
        <position position="233"/>
    </location>
</feature>
<feature type="domain" description="Glycerol-3-phosphate dehydrogenase NAD-dependent C-terminal" evidence="19">
    <location>
        <begin position="222"/>
        <end position="357"/>
    </location>
</feature>
<feature type="binding site" evidence="16">
    <location>
        <begin position="50"/>
        <end position="55"/>
    </location>
    <ligand>
        <name>NAD(+)</name>
        <dbReference type="ChEBI" id="CHEBI:57540"/>
    </ligand>
</feature>
<feature type="binding site" evidence="13">
    <location>
        <position position="297"/>
    </location>
    <ligand>
        <name>sn-glycerol 3-phosphate</name>
        <dbReference type="ChEBI" id="CHEBI:57597"/>
    </ligand>
</feature>
<comment type="pathway">
    <text evidence="13">Membrane lipid metabolism; glycerophospholipid metabolism.</text>
</comment>
<evidence type="ECO:0000256" key="5">
    <source>
        <dbReference type="ARBA" id="ARBA00023027"/>
    </source>
</evidence>
<evidence type="ECO:0000259" key="19">
    <source>
        <dbReference type="Pfam" id="PF07479"/>
    </source>
</evidence>
<dbReference type="EMBL" id="JADIXZ010000004">
    <property type="protein sequence ID" value="MBK6300924.1"/>
    <property type="molecule type" value="Genomic_DNA"/>
</dbReference>
<feature type="binding site" evidence="13">
    <location>
        <position position="53"/>
    </location>
    <ligand>
        <name>NADPH</name>
        <dbReference type="ChEBI" id="CHEBI:57783"/>
    </ligand>
</feature>
<proteinExistence type="inferred from homology"/>
<feature type="binding site" evidence="13">
    <location>
        <position position="233"/>
    </location>
    <ligand>
        <name>sn-glycerol 3-phosphate</name>
        <dbReference type="ChEBI" id="CHEBI:57597"/>
    </ligand>
</feature>
<keyword evidence="5 13" id="KW-0520">NAD</keyword>
<comment type="catalytic activity">
    <reaction evidence="13">
        <text>sn-glycerol 3-phosphate + NAD(+) = dihydroxyacetone phosphate + NADH + H(+)</text>
        <dbReference type="Rhea" id="RHEA:11092"/>
        <dbReference type="ChEBI" id="CHEBI:15378"/>
        <dbReference type="ChEBI" id="CHEBI:57540"/>
        <dbReference type="ChEBI" id="CHEBI:57597"/>
        <dbReference type="ChEBI" id="CHEBI:57642"/>
        <dbReference type="ChEBI" id="CHEBI:57945"/>
        <dbReference type="EC" id="1.1.1.94"/>
    </reaction>
</comment>
<reference evidence="20 21" key="1">
    <citation type="submission" date="2020-10" db="EMBL/GenBank/DDBJ databases">
        <title>Connecting structure to function with the recovery of over 1000 high-quality activated sludge metagenome-assembled genomes encoding full-length rRNA genes using long-read sequencing.</title>
        <authorList>
            <person name="Singleton C.M."/>
            <person name="Petriglieri F."/>
            <person name="Kristensen J.M."/>
            <person name="Kirkegaard R.H."/>
            <person name="Michaelsen T.Y."/>
            <person name="Andersen M.H."/>
            <person name="Karst S.M."/>
            <person name="Dueholm M.S."/>
            <person name="Nielsen P.H."/>
            <person name="Albertsen M."/>
        </authorList>
    </citation>
    <scope>NUCLEOTIDE SEQUENCE [LARGE SCALE GENOMIC DNA]</scope>
    <source>
        <strain evidence="20">AalE_18-Q3-R2-46_BAT3C.188</strain>
    </source>
</reference>
<keyword evidence="3 13" id="KW-0521">NADP</keyword>
<evidence type="ECO:0000256" key="4">
    <source>
        <dbReference type="ARBA" id="ARBA00023002"/>
    </source>
</evidence>
<evidence type="ECO:0000256" key="1">
    <source>
        <dbReference type="ARBA" id="ARBA00011009"/>
    </source>
</evidence>
<evidence type="ECO:0000313" key="20">
    <source>
        <dbReference type="EMBL" id="MBK6300924.1"/>
    </source>
</evidence>
<dbReference type="GO" id="GO:0008654">
    <property type="term" value="P:phospholipid biosynthetic process"/>
    <property type="evidence" value="ECO:0007669"/>
    <property type="project" value="UniProtKB-KW"/>
</dbReference>
<keyword evidence="8 13" id="KW-1208">Phospholipid metabolism</keyword>
<dbReference type="GO" id="GO:0046167">
    <property type="term" value="P:glycerol-3-phosphate biosynthetic process"/>
    <property type="evidence" value="ECO:0007669"/>
    <property type="project" value="UniProtKB-UniRule"/>
</dbReference>
<feature type="binding site" evidence="13">
    <location>
        <position position="296"/>
    </location>
    <ligand>
        <name>sn-glycerol 3-phosphate</name>
        <dbReference type="ChEBI" id="CHEBI:57597"/>
    </ligand>
</feature>
<feature type="binding site" evidence="13">
    <location>
        <position position="286"/>
    </location>
    <ligand>
        <name>sn-glycerol 3-phosphate</name>
        <dbReference type="ChEBI" id="CHEBI:57597"/>
    </ligand>
</feature>
<dbReference type="PIRSF" id="PIRSF000114">
    <property type="entry name" value="Glycerol-3-P_dh"/>
    <property type="match status" value="1"/>
</dbReference>
<keyword evidence="13" id="KW-0963">Cytoplasm</keyword>
<evidence type="ECO:0000256" key="15">
    <source>
        <dbReference type="PIRSR" id="PIRSR000114-2"/>
    </source>
</evidence>
<dbReference type="PRINTS" id="PR00077">
    <property type="entry name" value="GPDHDRGNASE"/>
</dbReference>
<dbReference type="AlphaFoldDB" id="A0A934X6A8"/>
<dbReference type="FunFam" id="1.10.1040.10:FF:000001">
    <property type="entry name" value="Glycerol-3-phosphate dehydrogenase [NAD(P)+]"/>
    <property type="match status" value="1"/>
</dbReference>
<dbReference type="GO" id="GO:0006650">
    <property type="term" value="P:glycerophospholipid metabolic process"/>
    <property type="evidence" value="ECO:0007669"/>
    <property type="project" value="UniProtKB-UniRule"/>
</dbReference>
<evidence type="ECO:0000256" key="14">
    <source>
        <dbReference type="PIRSR" id="PIRSR000114-1"/>
    </source>
</evidence>
<dbReference type="EC" id="1.1.1.94" evidence="10 13"/>
<evidence type="ECO:0000256" key="17">
    <source>
        <dbReference type="RuleBase" id="RU000437"/>
    </source>
</evidence>
<sequence length="373" mass="38274">MVSRSRGCLSAVGRSCAFRFTSLSRSARSPCHACAVSAATTTSERVAVFGTGSWGTAFASVLAEAGCEVRMWGKFEDEVADIQRHHASVRYLPDLRLPDSLTATTDPAEALAGAGIGVLAVPAQTLRANLAEWGPLLPPGIVLVSLMKGLEKGTSKRMTEVVGECLDLAPEQIVAVSGPNIAREIAAREPAATTVASASLATAHRVADACATPAFRPYVHDDVVGAELGGSVKNVIAVASGMTEGLGLGHSVTAAVITRGLTEMRLLGEAMGAHPATFAGLAGVGDLVVTCLSPHSRNSTFGRNLGTGMTVAEVVAVTKQTAEGVSSCGAILALARSHGVDMPIVANVTAVVQEGRTGPEFAQVLMDDMFGGR</sequence>
<name>A0A934X6A8_9MICO</name>
<feature type="binding site" evidence="16">
    <location>
        <position position="297"/>
    </location>
    <ligand>
        <name>NAD(+)</name>
        <dbReference type="ChEBI" id="CHEBI:57540"/>
    </ligand>
</feature>
<keyword evidence="7 13" id="KW-0594">Phospholipid biosynthesis</keyword>
<dbReference type="Proteomes" id="UP000718281">
    <property type="component" value="Unassembled WGS sequence"/>
</dbReference>
<feature type="domain" description="Glycerol-3-phosphate dehydrogenase NAD-dependent N-terminal" evidence="18">
    <location>
        <begin position="46"/>
        <end position="200"/>
    </location>
</feature>
<dbReference type="GO" id="GO:0005829">
    <property type="term" value="C:cytosol"/>
    <property type="evidence" value="ECO:0007669"/>
    <property type="project" value="TreeGrafter"/>
</dbReference>
<dbReference type="GO" id="GO:0046168">
    <property type="term" value="P:glycerol-3-phosphate catabolic process"/>
    <property type="evidence" value="ECO:0007669"/>
    <property type="project" value="InterPro"/>
</dbReference>
<evidence type="ECO:0000259" key="18">
    <source>
        <dbReference type="Pfam" id="PF01210"/>
    </source>
</evidence>
<feature type="binding site" evidence="13">
    <location>
        <position position="178"/>
    </location>
    <ligand>
        <name>sn-glycerol 3-phosphate</name>
        <dbReference type="ChEBI" id="CHEBI:57597"/>
    </ligand>
</feature>
<dbReference type="InterPro" id="IPR006168">
    <property type="entry name" value="G3P_DH_NAD-dep"/>
</dbReference>
<dbReference type="InterPro" id="IPR013328">
    <property type="entry name" value="6PGD_dom2"/>
</dbReference>
<gene>
    <name evidence="13" type="primary">gpsA</name>
    <name evidence="20" type="ORF">IPF40_07685</name>
</gene>
<keyword evidence="2 13" id="KW-0444">Lipid biosynthesis</keyword>
<evidence type="ECO:0000256" key="11">
    <source>
        <dbReference type="ARBA" id="ARBA00069372"/>
    </source>
</evidence>
<dbReference type="SUPFAM" id="SSF51735">
    <property type="entry name" value="NAD(P)-binding Rossmann-fold domains"/>
    <property type="match status" value="1"/>
</dbReference>
<feature type="binding site" evidence="13">
    <location>
        <position position="54"/>
    </location>
    <ligand>
        <name>NADPH</name>
        <dbReference type="ChEBI" id="CHEBI:57783"/>
    </ligand>
</feature>
<organism evidence="20 21">
    <name type="scientific">Candidatus Phosphoribacter hodrii</name>
    <dbReference type="NCBI Taxonomy" id="2953743"/>
    <lineage>
        <taxon>Bacteria</taxon>
        <taxon>Bacillati</taxon>
        <taxon>Actinomycetota</taxon>
        <taxon>Actinomycetes</taxon>
        <taxon>Micrococcales</taxon>
        <taxon>Dermatophilaceae</taxon>
        <taxon>Candidatus Phosphoribacter</taxon>
    </lineage>
</organism>
<keyword evidence="4 13" id="KW-0560">Oxidoreductase</keyword>
<dbReference type="GO" id="GO:0051287">
    <property type="term" value="F:NAD binding"/>
    <property type="evidence" value="ECO:0007669"/>
    <property type="project" value="InterPro"/>
</dbReference>
<dbReference type="InterPro" id="IPR008927">
    <property type="entry name" value="6-PGluconate_DH-like_C_sf"/>
</dbReference>
<comment type="similarity">
    <text evidence="1 13 17">Belongs to the NAD-dependent glycerol-3-phosphate dehydrogenase family.</text>
</comment>
<evidence type="ECO:0000256" key="3">
    <source>
        <dbReference type="ARBA" id="ARBA00022857"/>
    </source>
</evidence>
<dbReference type="InterPro" id="IPR036291">
    <property type="entry name" value="NAD(P)-bd_dom_sf"/>
</dbReference>
<feature type="binding site" evidence="13">
    <location>
        <position position="148"/>
    </location>
    <ligand>
        <name>NADPH</name>
        <dbReference type="ChEBI" id="CHEBI:57783"/>
    </ligand>
</feature>
<accession>A0A934X6A8</accession>
<comment type="subcellular location">
    <subcellularLocation>
        <location evidence="13">Cytoplasm</location>
    </subcellularLocation>
</comment>
<dbReference type="Pfam" id="PF01210">
    <property type="entry name" value="NAD_Gly3P_dh_N"/>
    <property type="match status" value="1"/>
</dbReference>
<protein>
    <recommendedName>
        <fullName evidence="11 13">Glycerol-3-phosphate dehydrogenase [NAD(P)+]</fullName>
        <ecNumber evidence="10 13">1.1.1.94</ecNumber>
    </recommendedName>
    <alternativeName>
        <fullName evidence="13">NAD(P)(+)-dependent glycerol-3-phosphate dehydrogenase</fullName>
    </alternativeName>
    <alternativeName>
        <fullName evidence="12 13">NAD(P)H-dependent dihydroxyacetone-phosphate reductase</fullName>
    </alternativeName>
</protein>
<evidence type="ECO:0000256" key="9">
    <source>
        <dbReference type="ARBA" id="ARBA00052716"/>
    </source>
</evidence>
<feature type="binding site" evidence="13">
    <location>
        <position position="298"/>
    </location>
    <ligand>
        <name>sn-glycerol 3-phosphate</name>
        <dbReference type="ChEBI" id="CHEBI:57597"/>
    </ligand>
</feature>
<feature type="binding site" evidence="13">
    <location>
        <position position="91"/>
    </location>
    <ligand>
        <name>NADPH</name>
        <dbReference type="ChEBI" id="CHEBI:57783"/>
    </ligand>
</feature>
<evidence type="ECO:0000256" key="16">
    <source>
        <dbReference type="PIRSR" id="PIRSR000114-3"/>
    </source>
</evidence>
<dbReference type="PANTHER" id="PTHR11728">
    <property type="entry name" value="GLYCEROL-3-PHOSPHATE DEHYDROGENASE"/>
    <property type="match status" value="1"/>
</dbReference>
<dbReference type="PANTHER" id="PTHR11728:SF1">
    <property type="entry name" value="GLYCEROL-3-PHOSPHATE DEHYDROGENASE [NAD(+)] 2, CHLOROPLASTIC"/>
    <property type="match status" value="1"/>
</dbReference>
<dbReference type="InterPro" id="IPR011128">
    <property type="entry name" value="G3P_DH_NAD-dep_N"/>
</dbReference>
<dbReference type="Gene3D" id="1.10.1040.10">
    <property type="entry name" value="N-(1-d-carboxylethyl)-l-norvaline Dehydrogenase, domain 2"/>
    <property type="match status" value="1"/>
</dbReference>
<feature type="binding site" evidence="15">
    <location>
        <begin position="297"/>
        <end position="298"/>
    </location>
    <ligand>
        <name>substrate</name>
    </ligand>
</feature>
<evidence type="ECO:0000256" key="10">
    <source>
        <dbReference type="ARBA" id="ARBA00066687"/>
    </source>
</evidence>
<comment type="function">
    <text evidence="13">Catalyzes the reduction of the glycolytic intermediate dihydroxyacetone phosphate (DHAP) to sn-glycerol 3-phosphate (G3P), the key precursor for phospholipid synthesis.</text>
</comment>
<evidence type="ECO:0000256" key="2">
    <source>
        <dbReference type="ARBA" id="ARBA00022516"/>
    </source>
</evidence>
<comment type="catalytic activity">
    <reaction evidence="9">
        <text>sn-glycerol 3-phosphate + NADP(+) = dihydroxyacetone phosphate + NADPH + H(+)</text>
        <dbReference type="Rhea" id="RHEA:11096"/>
        <dbReference type="ChEBI" id="CHEBI:15378"/>
        <dbReference type="ChEBI" id="CHEBI:57597"/>
        <dbReference type="ChEBI" id="CHEBI:57642"/>
        <dbReference type="ChEBI" id="CHEBI:57783"/>
        <dbReference type="ChEBI" id="CHEBI:58349"/>
        <dbReference type="EC" id="1.1.1.94"/>
    </reaction>
    <physiologicalReaction direction="right-to-left" evidence="9">
        <dbReference type="Rhea" id="RHEA:11098"/>
    </physiologicalReaction>
</comment>
<feature type="binding site" evidence="13">
    <location>
        <position position="74"/>
    </location>
    <ligand>
        <name>NADPH</name>
        <dbReference type="ChEBI" id="CHEBI:57783"/>
    </ligand>
</feature>
<evidence type="ECO:0000256" key="7">
    <source>
        <dbReference type="ARBA" id="ARBA00023209"/>
    </source>
</evidence>
<dbReference type="InterPro" id="IPR006109">
    <property type="entry name" value="G3P_DH_NAD-dep_C"/>
</dbReference>
<evidence type="ECO:0000256" key="13">
    <source>
        <dbReference type="HAMAP-Rule" id="MF_00394"/>
    </source>
</evidence>
<keyword evidence="13" id="KW-0547">Nucleotide-binding</keyword>
<evidence type="ECO:0000256" key="6">
    <source>
        <dbReference type="ARBA" id="ARBA00023098"/>
    </source>
</evidence>
<comment type="caution">
    <text evidence="13">Lacks conserved residue(s) required for the propagation of feature annotation.</text>
</comment>
<evidence type="ECO:0000256" key="8">
    <source>
        <dbReference type="ARBA" id="ARBA00023264"/>
    </source>
</evidence>
<feature type="binding site" evidence="15">
    <location>
        <position position="148"/>
    </location>
    <ligand>
        <name>substrate</name>
    </ligand>
</feature>
<feature type="binding site" evidence="13">
    <location>
        <position position="148"/>
    </location>
    <ligand>
        <name>sn-glycerol 3-phosphate</name>
        <dbReference type="ChEBI" id="CHEBI:57597"/>
    </ligand>
</feature>
<dbReference type="NCBIfam" id="NF000942">
    <property type="entry name" value="PRK00094.1-4"/>
    <property type="match status" value="1"/>
</dbReference>
<dbReference type="Pfam" id="PF07479">
    <property type="entry name" value="NAD_Gly3P_dh_C"/>
    <property type="match status" value="1"/>
</dbReference>
<feature type="binding site" evidence="13">
    <location>
        <position position="182"/>
    </location>
    <ligand>
        <name>NADPH</name>
        <dbReference type="ChEBI" id="CHEBI:57783"/>
    </ligand>
</feature>
<dbReference type="SUPFAM" id="SSF48179">
    <property type="entry name" value="6-phosphogluconate dehydrogenase C-terminal domain-like"/>
    <property type="match status" value="1"/>
</dbReference>
<dbReference type="FunFam" id="3.40.50.720:FF:000019">
    <property type="entry name" value="Glycerol-3-phosphate dehydrogenase [NAD(P)+]"/>
    <property type="match status" value="1"/>
</dbReference>
<keyword evidence="6 13" id="KW-0443">Lipid metabolism</keyword>
<evidence type="ECO:0000256" key="12">
    <source>
        <dbReference type="ARBA" id="ARBA00080511"/>
    </source>
</evidence>
<dbReference type="PROSITE" id="PS00957">
    <property type="entry name" value="NAD_G3PDH"/>
    <property type="match status" value="1"/>
</dbReference>
<evidence type="ECO:0000313" key="21">
    <source>
        <dbReference type="Proteomes" id="UP000718281"/>
    </source>
</evidence>
<dbReference type="GO" id="GO:0047952">
    <property type="term" value="F:glycerol-3-phosphate dehydrogenase [NAD(P)+] activity"/>
    <property type="evidence" value="ECO:0007669"/>
    <property type="project" value="UniProtKB-UniRule"/>
</dbReference>
<feature type="binding site" evidence="13">
    <location>
        <position position="297"/>
    </location>
    <ligand>
        <name>NADPH</name>
        <dbReference type="ChEBI" id="CHEBI:57783"/>
    </ligand>
</feature>
<dbReference type="GO" id="GO:0005975">
    <property type="term" value="P:carbohydrate metabolic process"/>
    <property type="evidence" value="ECO:0007669"/>
    <property type="project" value="InterPro"/>
</dbReference>
<dbReference type="HAMAP" id="MF_00394">
    <property type="entry name" value="NAD_Glyc3P_dehydrog"/>
    <property type="match status" value="1"/>
</dbReference>
<feature type="binding site" evidence="16">
    <location>
        <position position="182"/>
    </location>
    <ligand>
        <name>NAD(+)</name>
        <dbReference type="ChEBI" id="CHEBI:57540"/>
    </ligand>
</feature>
<dbReference type="NCBIfam" id="NF000940">
    <property type="entry name" value="PRK00094.1-2"/>
    <property type="match status" value="1"/>
</dbReference>
<feature type="binding site" evidence="13">
    <location>
        <position position="323"/>
    </location>
    <ligand>
        <name>NADPH</name>
        <dbReference type="ChEBI" id="CHEBI:57783"/>
    </ligand>
</feature>
<comment type="caution">
    <text evidence="20">The sequence shown here is derived from an EMBL/GenBank/DDBJ whole genome shotgun (WGS) entry which is preliminary data.</text>
</comment>